<organism evidence="1">
    <name type="scientific">Lepeophtheirus salmonis</name>
    <name type="common">Salmon louse</name>
    <name type="synonym">Caligus salmonis</name>
    <dbReference type="NCBI Taxonomy" id="72036"/>
    <lineage>
        <taxon>Eukaryota</taxon>
        <taxon>Metazoa</taxon>
        <taxon>Ecdysozoa</taxon>
        <taxon>Arthropoda</taxon>
        <taxon>Crustacea</taxon>
        <taxon>Multicrustacea</taxon>
        <taxon>Hexanauplia</taxon>
        <taxon>Copepoda</taxon>
        <taxon>Siphonostomatoida</taxon>
        <taxon>Caligidae</taxon>
        <taxon>Lepeophtheirus</taxon>
    </lineage>
</organism>
<protein>
    <submittedName>
        <fullName evidence="1">Uncharacterized protein</fullName>
    </submittedName>
</protein>
<accession>A0A0K2SWJ2</accession>
<name>A0A0K2SWJ2_LEPSM</name>
<feature type="non-terminal residue" evidence="1">
    <location>
        <position position="1"/>
    </location>
</feature>
<reference evidence="1" key="1">
    <citation type="submission" date="2014-05" db="EMBL/GenBank/DDBJ databases">
        <authorList>
            <person name="Chronopoulou M."/>
        </authorList>
    </citation>
    <scope>NUCLEOTIDE SEQUENCE</scope>
    <source>
        <tissue evidence="1">Whole organism</tissue>
    </source>
</reference>
<sequence length="56" mass="6522">RMKKKSEGELNINISQLHEIYPTTYKQVHYVRSVQVLDLISIRGSIDMDHSSSNDF</sequence>
<proteinExistence type="predicted"/>
<dbReference type="AlphaFoldDB" id="A0A0K2SWJ2"/>
<evidence type="ECO:0000313" key="1">
    <source>
        <dbReference type="EMBL" id="CDW18134.1"/>
    </source>
</evidence>
<dbReference type="EMBL" id="HACA01000773">
    <property type="protein sequence ID" value="CDW18134.1"/>
    <property type="molecule type" value="Transcribed_RNA"/>
</dbReference>